<evidence type="ECO:0000313" key="5">
    <source>
        <dbReference type="Proteomes" id="UP000751190"/>
    </source>
</evidence>
<dbReference type="GO" id="GO:0003735">
    <property type="term" value="F:structural constituent of ribosome"/>
    <property type="evidence" value="ECO:0007669"/>
    <property type="project" value="InterPro"/>
</dbReference>
<dbReference type="SUPFAM" id="SSF52161">
    <property type="entry name" value="Ribosomal protein L13"/>
    <property type="match status" value="1"/>
</dbReference>
<keyword evidence="3" id="KW-0687">Ribonucleoprotein</keyword>
<dbReference type="InterPro" id="IPR005822">
    <property type="entry name" value="Ribosomal_uL13"/>
</dbReference>
<evidence type="ECO:0000256" key="1">
    <source>
        <dbReference type="ARBA" id="ARBA00006227"/>
    </source>
</evidence>
<dbReference type="Gene3D" id="3.90.1180.10">
    <property type="entry name" value="Ribosomal protein L13"/>
    <property type="match status" value="1"/>
</dbReference>
<dbReference type="InterPro" id="IPR005755">
    <property type="entry name" value="Ribosomal_uL13_euk/arc"/>
</dbReference>
<dbReference type="GO" id="GO:0017148">
    <property type="term" value="P:negative regulation of translation"/>
    <property type="evidence" value="ECO:0007669"/>
    <property type="project" value="TreeGrafter"/>
</dbReference>
<dbReference type="AlphaFoldDB" id="A0A8J6C620"/>
<dbReference type="OrthoDB" id="1882297at2759"/>
<proteinExistence type="inferred from homology"/>
<keyword evidence="5" id="KW-1185">Reference proteome</keyword>
<dbReference type="PANTHER" id="PTHR11545:SF3">
    <property type="entry name" value="LARGE RIBOSOMAL SUBUNIT PROTEIN UL13"/>
    <property type="match status" value="1"/>
</dbReference>
<dbReference type="PANTHER" id="PTHR11545">
    <property type="entry name" value="RIBOSOMAL PROTEIN L13"/>
    <property type="match status" value="1"/>
</dbReference>
<comment type="caution">
    <text evidence="4">The sequence shown here is derived from an EMBL/GenBank/DDBJ whole genome shotgun (WGS) entry which is preliminary data.</text>
</comment>
<accession>A0A8J6C620</accession>
<comment type="similarity">
    <text evidence="1">Belongs to the universal ribosomal protein uL13 family.</text>
</comment>
<dbReference type="GO" id="GO:0022625">
    <property type="term" value="C:cytosolic large ribosomal subunit"/>
    <property type="evidence" value="ECO:0007669"/>
    <property type="project" value="TreeGrafter"/>
</dbReference>
<dbReference type="GO" id="GO:0006412">
    <property type="term" value="P:translation"/>
    <property type="evidence" value="ECO:0007669"/>
    <property type="project" value="InterPro"/>
</dbReference>
<name>A0A8J6C620_DIALT</name>
<evidence type="ECO:0000256" key="2">
    <source>
        <dbReference type="ARBA" id="ARBA00022980"/>
    </source>
</evidence>
<keyword evidence="2" id="KW-0689">Ribosomal protein</keyword>
<dbReference type="OMA" id="TRFNKTH"/>
<organism evidence="4 5">
    <name type="scientific">Diacronema lutheri</name>
    <name type="common">Unicellular marine alga</name>
    <name type="synonym">Monochrysis lutheri</name>
    <dbReference type="NCBI Taxonomy" id="2081491"/>
    <lineage>
        <taxon>Eukaryota</taxon>
        <taxon>Haptista</taxon>
        <taxon>Haptophyta</taxon>
        <taxon>Pavlovophyceae</taxon>
        <taxon>Pavlovales</taxon>
        <taxon>Pavlovaceae</taxon>
        <taxon>Diacronema</taxon>
    </lineage>
</organism>
<evidence type="ECO:0008006" key="6">
    <source>
        <dbReference type="Google" id="ProtNLM"/>
    </source>
</evidence>
<protein>
    <recommendedName>
        <fullName evidence="6">60S ribosomal protein L13a</fullName>
    </recommendedName>
</protein>
<dbReference type="HAMAP" id="MF_01366">
    <property type="entry name" value="Ribosomal_uL13"/>
    <property type="match status" value="1"/>
</dbReference>
<dbReference type="Pfam" id="PF00572">
    <property type="entry name" value="Ribosomal_L13"/>
    <property type="match status" value="1"/>
</dbReference>
<evidence type="ECO:0000313" key="4">
    <source>
        <dbReference type="EMBL" id="KAG8458660.1"/>
    </source>
</evidence>
<dbReference type="GO" id="GO:0003729">
    <property type="term" value="F:mRNA binding"/>
    <property type="evidence" value="ECO:0007669"/>
    <property type="project" value="TreeGrafter"/>
</dbReference>
<dbReference type="InterPro" id="IPR036899">
    <property type="entry name" value="Ribosomal_uL13_sf"/>
</dbReference>
<dbReference type="NCBIfam" id="TIGR01077">
    <property type="entry name" value="L13_A_E"/>
    <property type="match status" value="1"/>
</dbReference>
<gene>
    <name evidence="4" type="ORF">KFE25_008457</name>
</gene>
<dbReference type="Proteomes" id="UP000751190">
    <property type="component" value="Unassembled WGS sequence"/>
</dbReference>
<evidence type="ECO:0000256" key="3">
    <source>
        <dbReference type="ARBA" id="ARBA00023274"/>
    </source>
</evidence>
<sequence>MFDKVTIVDCRGHLLGRLASTVAKELLSGQRVVCVRAEDLIVTGSLYRNKLKYGEFLIKKTNTNPKRGPFHFRGPARMLHKAIRGMIPHKTSRGAAAMERLKCFEGVPAPYDKMKRMVIPQALKVTRLRVGRKFCVLGKLSSEVGWKHAGAVQMLEEKRKARDKAFADESRKAAAAASKARTAALGKIGAAAATLQAHGFA</sequence>
<reference evidence="4" key="1">
    <citation type="submission" date="2021-05" db="EMBL/GenBank/DDBJ databases">
        <title>The genome of the haptophyte Pavlova lutheri (Diacronema luteri, Pavlovales) - a model for lipid biosynthesis in eukaryotic algae.</title>
        <authorList>
            <person name="Hulatt C.J."/>
            <person name="Posewitz M.C."/>
        </authorList>
    </citation>
    <scope>NUCLEOTIDE SEQUENCE</scope>
    <source>
        <strain evidence="4">NIVA-4/92</strain>
    </source>
</reference>
<dbReference type="EMBL" id="JAGTXO010000049">
    <property type="protein sequence ID" value="KAG8458660.1"/>
    <property type="molecule type" value="Genomic_DNA"/>
</dbReference>
<dbReference type="FunFam" id="3.90.1180.10:FF:000002">
    <property type="entry name" value="60S ribosomal protein L16"/>
    <property type="match status" value="1"/>
</dbReference>